<evidence type="ECO:0000313" key="2">
    <source>
        <dbReference type="EMBL" id="CAB1129215.1"/>
    </source>
</evidence>
<keyword evidence="3" id="KW-1185">Reference proteome</keyword>
<feature type="transmembrane region" description="Helical" evidence="1">
    <location>
        <begin position="15"/>
        <end position="37"/>
    </location>
</feature>
<keyword evidence="1" id="KW-1133">Transmembrane helix</keyword>
<keyword evidence="1" id="KW-0812">Transmembrane</keyword>
<dbReference type="KEGG" id="hfv:R50_1714"/>
<dbReference type="EMBL" id="LR778114">
    <property type="protein sequence ID" value="CAB1129215.1"/>
    <property type="molecule type" value="Genomic_DNA"/>
</dbReference>
<dbReference type="Proteomes" id="UP000503399">
    <property type="component" value="Chromosome"/>
</dbReference>
<evidence type="ECO:0000256" key="1">
    <source>
        <dbReference type="SAM" id="Phobius"/>
    </source>
</evidence>
<dbReference type="AlphaFoldDB" id="A0A6F8ZGV1"/>
<sequence length="94" mass="10513">MGREVPVPLAREPEVLWGLTVGDLIWPAAAVVVDVALWHWSRGWGNGRWLVVGAVSLAGAGLAWARPGGRRLPELIWWRVRFRCGPRRFLPPRG</sequence>
<gene>
    <name evidence="2" type="ORF">R50_1714</name>
</gene>
<name>A0A6F8ZGV1_9FIRM</name>
<reference evidence="2 3" key="1">
    <citation type="submission" date="2020-02" db="EMBL/GenBank/DDBJ databases">
        <authorList>
            <person name="Hogendoorn C."/>
        </authorList>
    </citation>
    <scope>NUCLEOTIDE SEQUENCE [LARGE SCALE GENOMIC DNA]</scope>
    <source>
        <strain evidence="2">R501</strain>
    </source>
</reference>
<evidence type="ECO:0000313" key="3">
    <source>
        <dbReference type="Proteomes" id="UP000503399"/>
    </source>
</evidence>
<keyword evidence="1" id="KW-0472">Membrane</keyword>
<feature type="transmembrane region" description="Helical" evidence="1">
    <location>
        <begin position="49"/>
        <end position="65"/>
    </location>
</feature>
<organism evidence="2 3">
    <name type="scientific">Candidatus Hydrogenisulfobacillus filiaventi</name>
    <dbReference type="NCBI Taxonomy" id="2707344"/>
    <lineage>
        <taxon>Bacteria</taxon>
        <taxon>Bacillati</taxon>
        <taxon>Bacillota</taxon>
        <taxon>Clostridia</taxon>
        <taxon>Eubacteriales</taxon>
        <taxon>Clostridiales Family XVII. Incertae Sedis</taxon>
        <taxon>Candidatus Hydrogenisulfobacillus</taxon>
    </lineage>
</organism>
<proteinExistence type="predicted"/>
<protein>
    <submittedName>
        <fullName evidence="2">Uncharacterized protein</fullName>
    </submittedName>
</protein>
<accession>A0A6F8ZGV1</accession>